<evidence type="ECO:0000256" key="9">
    <source>
        <dbReference type="ARBA" id="ARBA00022676"/>
    </source>
</evidence>
<dbReference type="InterPro" id="IPR020621">
    <property type="entry name" value="ATP-PRT_HisG_long"/>
</dbReference>
<evidence type="ECO:0000256" key="12">
    <source>
        <dbReference type="ARBA" id="ARBA00022840"/>
    </source>
</evidence>
<sequence>MELVNHLNDRLLIAIPKKGRLYEKCSKILKDSDIYFKKNPRLDIALGTNLPIAIIFLRAADIPTFVNNGKCILGITGVDEVQECEQNDQISLAMDLNFGNCKLQVQIPENSETIHTVEDLIGKTIVTSFVNLTKQYFMKLENCTDVTQLKTKVLYVGGSVEASCALGVADGIVDLVESGETMRACGLKAIETLLSTSAHLIENEEKIKELSEDLQKLTKVIKSRIQGVLTAQKYVYCNYNAPQENLPALLKITPGRRAPTISKIDDEGWVAVSAMIERKRKGDIMDDLVSNGASDIMVFEISNCRV</sequence>
<keyword evidence="10 17" id="KW-0808">Transferase</keyword>
<feature type="domain" description="ATP phosphoribosyltransferase catalytic" evidence="15">
    <location>
        <begin position="58"/>
        <end position="222"/>
    </location>
</feature>
<dbReference type="GO" id="GO:0005524">
    <property type="term" value="F:ATP binding"/>
    <property type="evidence" value="ECO:0007669"/>
    <property type="project" value="UniProtKB-KW"/>
</dbReference>
<evidence type="ECO:0000256" key="2">
    <source>
        <dbReference type="ARBA" id="ARBA00004496"/>
    </source>
</evidence>
<comment type="caution">
    <text evidence="17">The sequence shown here is derived from an EMBL/GenBank/DDBJ whole genome shotgun (WGS) entry which is preliminary data.</text>
</comment>
<dbReference type="AlphaFoldDB" id="A0A1E5RRL2"/>
<dbReference type="InterPro" id="IPR013820">
    <property type="entry name" value="ATP_PRibTrfase_cat"/>
</dbReference>
<dbReference type="PANTHER" id="PTHR21403">
    <property type="entry name" value="ATP PHOSPHORIBOSYLTRANSFERASE ATP-PRTASE"/>
    <property type="match status" value="1"/>
</dbReference>
<comment type="catalytic activity">
    <reaction evidence="1">
        <text>1-(5-phospho-beta-D-ribosyl)-ATP + diphosphate = 5-phospho-alpha-D-ribose 1-diphosphate + ATP</text>
        <dbReference type="Rhea" id="RHEA:18473"/>
        <dbReference type="ChEBI" id="CHEBI:30616"/>
        <dbReference type="ChEBI" id="CHEBI:33019"/>
        <dbReference type="ChEBI" id="CHEBI:58017"/>
        <dbReference type="ChEBI" id="CHEBI:73183"/>
        <dbReference type="EC" id="2.4.2.17"/>
    </reaction>
</comment>
<dbReference type="GO" id="GO:0003879">
    <property type="term" value="F:ATP phosphoribosyltransferase activity"/>
    <property type="evidence" value="ECO:0007669"/>
    <property type="project" value="UniProtKB-EC"/>
</dbReference>
<evidence type="ECO:0000256" key="5">
    <source>
        <dbReference type="ARBA" id="ARBA00011946"/>
    </source>
</evidence>
<keyword evidence="12" id="KW-0067">ATP-binding</keyword>
<dbReference type="Proteomes" id="UP000095605">
    <property type="component" value="Unassembled WGS sequence"/>
</dbReference>
<evidence type="ECO:0000259" key="15">
    <source>
        <dbReference type="Pfam" id="PF01634"/>
    </source>
</evidence>
<evidence type="ECO:0000256" key="6">
    <source>
        <dbReference type="ARBA" id="ARBA00020998"/>
    </source>
</evidence>
<proteinExistence type="inferred from homology"/>
<dbReference type="EC" id="2.4.2.17" evidence="5"/>
<dbReference type="GO" id="GO:0000105">
    <property type="term" value="P:L-histidine biosynthetic process"/>
    <property type="evidence" value="ECO:0007669"/>
    <property type="project" value="UniProtKB-UniPathway"/>
</dbReference>
<dbReference type="OrthoDB" id="2574at2759"/>
<evidence type="ECO:0000256" key="14">
    <source>
        <dbReference type="ARBA" id="ARBA00024646"/>
    </source>
</evidence>
<dbReference type="EMBL" id="LPNL01000003">
    <property type="protein sequence ID" value="OEJ89559.1"/>
    <property type="molecule type" value="Genomic_DNA"/>
</dbReference>
<reference evidence="18" key="1">
    <citation type="journal article" date="2016" name="Genome Announc.">
        <title>Genome sequences of three species of Hanseniaspora isolated from spontaneous wine fermentations.</title>
        <authorList>
            <person name="Sternes P.R."/>
            <person name="Lee D."/>
            <person name="Kutyna D.R."/>
            <person name="Borneman A.R."/>
        </authorList>
    </citation>
    <scope>NUCLEOTIDE SEQUENCE [LARGE SCALE GENOMIC DNA]</scope>
    <source>
        <strain evidence="18">AWRI3578</strain>
    </source>
</reference>
<dbReference type="Gene3D" id="3.30.70.120">
    <property type="match status" value="1"/>
</dbReference>
<dbReference type="GO" id="GO:0000287">
    <property type="term" value="F:magnesium ion binding"/>
    <property type="evidence" value="ECO:0007669"/>
    <property type="project" value="InterPro"/>
</dbReference>
<dbReference type="PROSITE" id="PS01316">
    <property type="entry name" value="ATP_P_PHORIBOSYLTR"/>
    <property type="match status" value="1"/>
</dbReference>
<dbReference type="FunFam" id="3.30.70.120:FF:000003">
    <property type="entry name" value="ATP phosphoribosyltransferase"/>
    <property type="match status" value="1"/>
</dbReference>
<keyword evidence="11" id="KW-0547">Nucleotide-binding</keyword>
<evidence type="ECO:0000256" key="11">
    <source>
        <dbReference type="ARBA" id="ARBA00022741"/>
    </source>
</evidence>
<dbReference type="SUPFAM" id="SSF53850">
    <property type="entry name" value="Periplasmic binding protein-like II"/>
    <property type="match status" value="1"/>
</dbReference>
<organism evidence="17 18">
    <name type="scientific">Hanseniaspora opuntiae</name>
    <dbReference type="NCBI Taxonomy" id="211096"/>
    <lineage>
        <taxon>Eukaryota</taxon>
        <taxon>Fungi</taxon>
        <taxon>Dikarya</taxon>
        <taxon>Ascomycota</taxon>
        <taxon>Saccharomycotina</taxon>
        <taxon>Saccharomycetes</taxon>
        <taxon>Saccharomycodales</taxon>
        <taxon>Saccharomycodaceae</taxon>
        <taxon>Hanseniaspora</taxon>
    </lineage>
</organism>
<name>A0A1E5RRL2_9ASCO</name>
<dbReference type="HAMAP" id="MF_00079">
    <property type="entry name" value="HisG_Long"/>
    <property type="match status" value="1"/>
</dbReference>
<gene>
    <name evidence="17" type="ORF">AWRI3578_g1080</name>
</gene>
<comment type="subcellular location">
    <subcellularLocation>
        <location evidence="2">Cytoplasm</location>
    </subcellularLocation>
</comment>
<dbReference type="FunFam" id="3.40.190.10:FF:000123">
    <property type="entry name" value="HIS1p ATP phosphoribosyltransferase"/>
    <property type="match status" value="1"/>
</dbReference>
<evidence type="ECO:0000313" key="17">
    <source>
        <dbReference type="EMBL" id="OEJ89559.1"/>
    </source>
</evidence>
<dbReference type="SUPFAM" id="SSF54913">
    <property type="entry name" value="GlnB-like"/>
    <property type="match status" value="1"/>
</dbReference>
<feature type="domain" description="Histidine biosynthesis HisG C-terminal" evidence="16">
    <location>
        <begin position="231"/>
        <end position="303"/>
    </location>
</feature>
<evidence type="ECO:0000256" key="1">
    <source>
        <dbReference type="ARBA" id="ARBA00000915"/>
    </source>
</evidence>
<dbReference type="Gene3D" id="3.40.190.10">
    <property type="entry name" value="Periplasmic binding protein-like II"/>
    <property type="match status" value="2"/>
</dbReference>
<evidence type="ECO:0000256" key="3">
    <source>
        <dbReference type="ARBA" id="ARBA00004667"/>
    </source>
</evidence>
<keyword evidence="9 17" id="KW-0328">Glycosyltransferase</keyword>
<evidence type="ECO:0000313" key="18">
    <source>
        <dbReference type="Proteomes" id="UP000095605"/>
    </source>
</evidence>
<dbReference type="Pfam" id="PF08029">
    <property type="entry name" value="HisG_C"/>
    <property type="match status" value="1"/>
</dbReference>
<keyword evidence="18" id="KW-1185">Reference proteome</keyword>
<comment type="similarity">
    <text evidence="4">Belongs to the ATP phosphoribosyltransferase family.</text>
</comment>
<dbReference type="NCBIfam" id="TIGR00070">
    <property type="entry name" value="hisG"/>
    <property type="match status" value="1"/>
</dbReference>
<keyword evidence="7" id="KW-0963">Cytoplasm</keyword>
<evidence type="ECO:0000256" key="10">
    <source>
        <dbReference type="ARBA" id="ARBA00022679"/>
    </source>
</evidence>
<comment type="function">
    <text evidence="14">Catalyzes the condensation of ATP and 5-phosphoribose 1-diphosphate to form N'-(5'-phosphoribosyl)-ATP (PR-ATP). Has a crucial role in the pathway because the rate of histidine biosynthesis seems to be controlled primarily by regulation of the enzymatic activity.</text>
</comment>
<dbReference type="GO" id="GO:0005737">
    <property type="term" value="C:cytoplasm"/>
    <property type="evidence" value="ECO:0007669"/>
    <property type="project" value="UniProtKB-SubCell"/>
</dbReference>
<dbReference type="UniPathway" id="UPA00031">
    <property type="reaction ID" value="UER00006"/>
</dbReference>
<accession>A0A1E5RRL2</accession>
<keyword evidence="8" id="KW-0028">Amino-acid biosynthesis</keyword>
<comment type="pathway">
    <text evidence="3">Amino-acid biosynthesis; L-histidine biosynthesis; L-histidine from 5-phospho-alpha-D-ribose 1-diphosphate: step 1/9.</text>
</comment>
<protein>
    <recommendedName>
        <fullName evidence="6">ATP phosphoribosyltransferase</fullName>
        <ecNumber evidence="5">2.4.2.17</ecNumber>
    </recommendedName>
</protein>
<evidence type="ECO:0000256" key="7">
    <source>
        <dbReference type="ARBA" id="ARBA00022490"/>
    </source>
</evidence>
<dbReference type="NCBIfam" id="TIGR03455">
    <property type="entry name" value="HisG_C-term"/>
    <property type="match status" value="1"/>
</dbReference>
<evidence type="ECO:0000259" key="16">
    <source>
        <dbReference type="Pfam" id="PF08029"/>
    </source>
</evidence>
<dbReference type="PANTHER" id="PTHR21403:SF8">
    <property type="entry name" value="ATP PHOSPHORIBOSYLTRANSFERASE"/>
    <property type="match status" value="1"/>
</dbReference>
<keyword evidence="13" id="KW-0368">Histidine biosynthesis</keyword>
<dbReference type="InterPro" id="IPR011322">
    <property type="entry name" value="N-reg_PII-like_a/b"/>
</dbReference>
<dbReference type="InterPro" id="IPR013115">
    <property type="entry name" value="HisG_C"/>
</dbReference>
<dbReference type="InterPro" id="IPR001348">
    <property type="entry name" value="ATP_PRibTrfase_HisG"/>
</dbReference>
<dbReference type="InterPro" id="IPR015867">
    <property type="entry name" value="N-reg_PII/ATP_PRibTrfase_C"/>
</dbReference>
<dbReference type="InterPro" id="IPR018198">
    <property type="entry name" value="ATP_PRibTrfase_CS"/>
</dbReference>
<evidence type="ECO:0000256" key="13">
    <source>
        <dbReference type="ARBA" id="ARBA00023102"/>
    </source>
</evidence>
<evidence type="ECO:0000256" key="8">
    <source>
        <dbReference type="ARBA" id="ARBA00022605"/>
    </source>
</evidence>
<dbReference type="Pfam" id="PF01634">
    <property type="entry name" value="HisG"/>
    <property type="match status" value="1"/>
</dbReference>
<evidence type="ECO:0000256" key="4">
    <source>
        <dbReference type="ARBA" id="ARBA00009372"/>
    </source>
</evidence>